<organism evidence="2 3">
    <name type="scientific">Capillimicrobium parvum</name>
    <dbReference type="NCBI Taxonomy" id="2884022"/>
    <lineage>
        <taxon>Bacteria</taxon>
        <taxon>Bacillati</taxon>
        <taxon>Actinomycetota</taxon>
        <taxon>Thermoleophilia</taxon>
        <taxon>Solirubrobacterales</taxon>
        <taxon>Capillimicrobiaceae</taxon>
        <taxon>Capillimicrobium</taxon>
    </lineage>
</organism>
<dbReference type="AlphaFoldDB" id="A0A9E7BZW6"/>
<keyword evidence="3" id="KW-1185">Reference proteome</keyword>
<evidence type="ECO:0000313" key="3">
    <source>
        <dbReference type="Proteomes" id="UP001162834"/>
    </source>
</evidence>
<gene>
    <name evidence="2" type="ORF">DSM104329_01314</name>
</gene>
<reference evidence="2" key="1">
    <citation type="journal article" date="2022" name="Int. J. Syst. Evol. Microbiol.">
        <title>Pseudomonas aegrilactucae sp. nov. and Pseudomonas morbosilactucae sp. nov., pathogens causing bacterial rot of lettuce in Japan.</title>
        <authorList>
            <person name="Sawada H."/>
            <person name="Fujikawa T."/>
            <person name="Satou M."/>
        </authorList>
    </citation>
    <scope>NUCLEOTIDE SEQUENCE</scope>
    <source>
        <strain evidence="2">0166_1</strain>
    </source>
</reference>
<sequence>MKCSAAMSSGALRAVAVTCAPALFRRAAMAAPIPRVPPLTSARFPVSPSVAMGAAAFTVR</sequence>
<feature type="signal peptide" evidence="1">
    <location>
        <begin position="1"/>
        <end position="30"/>
    </location>
</feature>
<accession>A0A9E7BZW6</accession>
<dbReference type="EMBL" id="CP087164">
    <property type="protein sequence ID" value="UGS34932.1"/>
    <property type="molecule type" value="Genomic_DNA"/>
</dbReference>
<keyword evidence="1" id="KW-0732">Signal</keyword>
<dbReference type="KEGG" id="sbae:DSM104329_01314"/>
<dbReference type="Proteomes" id="UP001162834">
    <property type="component" value="Chromosome"/>
</dbReference>
<evidence type="ECO:0000313" key="2">
    <source>
        <dbReference type="EMBL" id="UGS34932.1"/>
    </source>
</evidence>
<proteinExistence type="predicted"/>
<protein>
    <submittedName>
        <fullName evidence="2">Uncharacterized protein</fullName>
    </submittedName>
</protein>
<evidence type="ECO:0000256" key="1">
    <source>
        <dbReference type="SAM" id="SignalP"/>
    </source>
</evidence>
<feature type="chain" id="PRO_5039394881" evidence="1">
    <location>
        <begin position="31"/>
        <end position="60"/>
    </location>
</feature>
<name>A0A9E7BZW6_9ACTN</name>